<feature type="compositionally biased region" description="Basic and acidic residues" evidence="3">
    <location>
        <begin position="1295"/>
        <end position="1319"/>
    </location>
</feature>
<evidence type="ECO:0000259" key="4">
    <source>
        <dbReference type="PROSITE" id="PS50002"/>
    </source>
</evidence>
<dbReference type="Proteomes" id="UP000193944">
    <property type="component" value="Unassembled WGS sequence"/>
</dbReference>
<feature type="compositionally biased region" description="Basic and acidic residues" evidence="3">
    <location>
        <begin position="1005"/>
        <end position="1024"/>
    </location>
</feature>
<dbReference type="OrthoDB" id="73680at2759"/>
<feature type="region of interest" description="Disordered" evidence="3">
    <location>
        <begin position="810"/>
        <end position="857"/>
    </location>
</feature>
<feature type="region of interest" description="Disordered" evidence="3">
    <location>
        <begin position="610"/>
        <end position="691"/>
    </location>
</feature>
<dbReference type="Gene3D" id="2.30.30.40">
    <property type="entry name" value="SH3 Domains"/>
    <property type="match status" value="1"/>
</dbReference>
<feature type="compositionally biased region" description="Basic and acidic residues" evidence="3">
    <location>
        <begin position="1468"/>
        <end position="1480"/>
    </location>
</feature>
<feature type="compositionally biased region" description="Basic and acidic residues" evidence="3">
    <location>
        <begin position="812"/>
        <end position="826"/>
    </location>
</feature>
<organism evidence="5 6">
    <name type="scientific">Anaeromyces robustus</name>
    <dbReference type="NCBI Taxonomy" id="1754192"/>
    <lineage>
        <taxon>Eukaryota</taxon>
        <taxon>Fungi</taxon>
        <taxon>Fungi incertae sedis</taxon>
        <taxon>Chytridiomycota</taxon>
        <taxon>Chytridiomycota incertae sedis</taxon>
        <taxon>Neocallimastigomycetes</taxon>
        <taxon>Neocallimastigales</taxon>
        <taxon>Neocallimastigaceae</taxon>
        <taxon>Anaeromyces</taxon>
    </lineage>
</organism>
<feature type="region of interest" description="Disordered" evidence="3">
    <location>
        <begin position="972"/>
        <end position="991"/>
    </location>
</feature>
<gene>
    <name evidence="5" type="ORF">BCR32DRAFT_290678</name>
</gene>
<dbReference type="InterPro" id="IPR036028">
    <property type="entry name" value="SH3-like_dom_sf"/>
</dbReference>
<dbReference type="Pfam" id="PF00018">
    <property type="entry name" value="SH3_1"/>
    <property type="match status" value="1"/>
</dbReference>
<feature type="region of interest" description="Disordered" evidence="3">
    <location>
        <begin position="1213"/>
        <end position="1233"/>
    </location>
</feature>
<comment type="caution">
    <text evidence="5">The sequence shown here is derived from an EMBL/GenBank/DDBJ whole genome shotgun (WGS) entry which is preliminary data.</text>
</comment>
<feature type="compositionally biased region" description="Basic and acidic residues" evidence="3">
    <location>
        <begin position="1213"/>
        <end position="1223"/>
    </location>
</feature>
<feature type="region of interest" description="Disordered" evidence="3">
    <location>
        <begin position="424"/>
        <end position="578"/>
    </location>
</feature>
<feature type="compositionally biased region" description="Basic and acidic residues" evidence="3">
    <location>
        <begin position="622"/>
        <end position="645"/>
    </location>
</feature>
<feature type="compositionally biased region" description="Low complexity" evidence="3">
    <location>
        <begin position="428"/>
        <end position="443"/>
    </location>
</feature>
<dbReference type="PROSITE" id="PS50002">
    <property type="entry name" value="SH3"/>
    <property type="match status" value="1"/>
</dbReference>
<feature type="compositionally biased region" description="Polar residues" evidence="3">
    <location>
        <begin position="1275"/>
        <end position="1291"/>
    </location>
</feature>
<evidence type="ECO:0000256" key="1">
    <source>
        <dbReference type="ARBA" id="ARBA00022443"/>
    </source>
</evidence>
<dbReference type="SMART" id="SM00326">
    <property type="entry name" value="SH3"/>
    <property type="match status" value="1"/>
</dbReference>
<keyword evidence="6" id="KW-1185">Reference proteome</keyword>
<feature type="compositionally biased region" description="Polar residues" evidence="3">
    <location>
        <begin position="366"/>
        <end position="402"/>
    </location>
</feature>
<feature type="region of interest" description="Disordered" evidence="3">
    <location>
        <begin position="1275"/>
        <end position="1320"/>
    </location>
</feature>
<accession>A0A1Y1XI95</accession>
<dbReference type="SUPFAM" id="SSF50044">
    <property type="entry name" value="SH3-domain"/>
    <property type="match status" value="1"/>
</dbReference>
<protein>
    <recommendedName>
        <fullName evidence="4">SH3 domain-containing protein</fullName>
    </recommendedName>
</protein>
<evidence type="ECO:0000256" key="3">
    <source>
        <dbReference type="SAM" id="MobiDB-lite"/>
    </source>
</evidence>
<evidence type="ECO:0000256" key="2">
    <source>
        <dbReference type="PROSITE-ProRule" id="PRU00192"/>
    </source>
</evidence>
<feature type="compositionally biased region" description="Polar residues" evidence="3">
    <location>
        <begin position="980"/>
        <end position="991"/>
    </location>
</feature>
<dbReference type="InterPro" id="IPR001452">
    <property type="entry name" value="SH3_domain"/>
</dbReference>
<reference evidence="5 6" key="2">
    <citation type="submission" date="2016-08" db="EMBL/GenBank/DDBJ databases">
        <title>Pervasive Adenine N6-methylation of Active Genes in Fungi.</title>
        <authorList>
            <consortium name="DOE Joint Genome Institute"/>
            <person name="Mondo S.J."/>
            <person name="Dannebaum R.O."/>
            <person name="Kuo R.C."/>
            <person name="Labutti K."/>
            <person name="Haridas S."/>
            <person name="Kuo A."/>
            <person name="Salamov A."/>
            <person name="Ahrendt S.R."/>
            <person name="Lipzen A."/>
            <person name="Sullivan W."/>
            <person name="Andreopoulos W.B."/>
            <person name="Clum A."/>
            <person name="Lindquist E."/>
            <person name="Daum C."/>
            <person name="Ramamoorthy G.K."/>
            <person name="Gryganskyi A."/>
            <person name="Culley D."/>
            <person name="Magnuson J.K."/>
            <person name="James T.Y."/>
            <person name="O'Malley M.A."/>
            <person name="Stajich J.E."/>
            <person name="Spatafora J.W."/>
            <person name="Visel A."/>
            <person name="Grigoriev I.V."/>
        </authorList>
    </citation>
    <scope>NUCLEOTIDE SEQUENCE [LARGE SCALE GENOMIC DNA]</scope>
    <source>
        <strain evidence="5 6">S4</strain>
    </source>
</reference>
<evidence type="ECO:0000313" key="5">
    <source>
        <dbReference type="EMBL" id="ORX85480.1"/>
    </source>
</evidence>
<evidence type="ECO:0000313" key="6">
    <source>
        <dbReference type="Proteomes" id="UP000193944"/>
    </source>
</evidence>
<sequence length="1832" mass="208472">MSNTSKNTIFPTINKNHIKDTFGLYNQLVKNAAKYQSAMINLATSINELSVSYDAFMSYPPMRAIIESSGQQTEIHNSLKIYRILYESFKKMSEFLNRDFALPLNDDFKSMQVKFSDKKIEKTLKMEEKQRTKSMLPGCTPEPSNIQRGLFQQYISAIKFVSRKTKKLQNYEIHVFQRMVQGIVSYEDQNVYNSFILNQSMSQDQMEEPTPRLNYQSYNKKSIMDVSQIDNGILDESILKGINHDKNPLTNSFIKEEVKKNERNGDGKYFSYNNHSPVSSNNNILRDSIFGKDVLDNELDANVNSNTNKSGSTDYFKHDYHHQRYTSTPNIYEMKYIANKHEDKTSIVPPSSSSKESHQRGRSKSLGHSQNSSDNYKQNHYSMPAFNNKNTTNNYRFSTPANVNVDEKRNMSDIPYMALGNKRSNTINSQSSQGSASGNSVSGKSNLSQVHNIDDGSSYKSKSDVNEEVENEEANTTITENNIKRESKLLNKKSSFKKNLSEMKHKLHKRRSQSSSPATKPISILKKRSATFSLGSSHKDKDKDKEKEKEKSESGSMTIGKNDDLSKLQNMINDDEDNDDDEFIVISKKKMDSLIRTGKVHSLDDILKKRSSDTSSLNSNSNKEESKKEMVSSPVEIKKEDEEKVSNSNIPTGFVEETPNLAEEATPKLSENVSKPLSRHSRTGSYGGISQSHIRGISSNLASKNFSSSIVPNGYATPMLGHQELTLPHSKLSQTSIPMEYATPMLSRFNNNNYSPMLANDVPHVKDDITPPTAGKKNMTKSAASLQNLLNNWPNVEALTQSVPKPKAPVFTERKNSLPNYRKENTPKITIEPNDKQGPNDQKKKGVNFNNDNNKEYLIPPNSAASTNINDENSYFDDIINVTYATDNEESSMMINDPTRLIFSKFNTSVSNISGITEGDESTLQTPTPTTTTFNNININLNNNNNNNNLTVPSKNKLSNLRHIITQEVLNDELPPTPVSPTNDTKNPLVNSRLNISNNIEDNEVGEKIGEKEPEPDNPTRGESLHFNPRLADLKIKKNDEELEEEVIEDKDGLLTPIERIDDNETTDSEDDIKLADLPRFNKKILNLRLNNTPKNVENELVSPCPTTFMLDKIKEIEDKNKNKDNDEEENQLDYNSEEDLDILRFISYRKAPEALEKHLKENEYEEEIEHQQEQEPGQSQSQSQDQGQGQEHEYQYEQNKNEQEYNQNVEKEQIPIQEKDPFDYTEEGEANTTIDAITAREEIDIPKKMDRKDSMKSVISNISSKFSQKLNSMFYSNEGNSNNESDASSINKENNNKKKEVENVTEDETHVPHDHDETEFSQMTEMTADETTIDESAIKQDIEEQKKELAQNKDVFTLARKLSSDFIKGGGDLIRRSSKESLKSLSRKFSMHSNDAQSENVNNNENVNVNVNNHENEIDDENENENDEDIIKTTEKPEKMEAMMQKSNSVKIEFPRRHSSASLRNYHRNEDKDDDEHSVKTVTSANLPRKDSLIRATSVKKQSSIRSIVTNGSNLTSTPIMNPDENMENINNIEEDSIIDETPKIDDFPEKPQRIIPPQRPGTPNAPNTPVFPNIKLCNILMNNEESSYLNLNNQEGNNDVIVISNPLLEVTNNKNLVDYKNDLPDERREFRISRNEAYMTFDLCPKAVDIESVMGSVVDPDEDSLRMEMLNNESSLSFRSINPSGVYEENNSVIITAPKYKNKGKKPELEIDTHKGNTSQVVAIIPSPIPQKDNNFAQRFNNLNAASLVQETREQKINNSNNYGMKKYVALYPYNARDGRELSFQRADIINVRREQGEWVYGYKENLQGIEEEVKYGWVPKSYLKIITIF</sequence>
<feature type="region of interest" description="Disordered" evidence="3">
    <location>
        <begin position="344"/>
        <end position="409"/>
    </location>
</feature>
<name>A0A1Y1XI95_9FUNG</name>
<reference evidence="5 6" key="1">
    <citation type="submission" date="2016-08" db="EMBL/GenBank/DDBJ databases">
        <title>A Parts List for Fungal Cellulosomes Revealed by Comparative Genomics.</title>
        <authorList>
            <consortium name="DOE Joint Genome Institute"/>
            <person name="Haitjema C.H."/>
            <person name="Gilmore S.P."/>
            <person name="Henske J.K."/>
            <person name="Solomon K.V."/>
            <person name="De Groot R."/>
            <person name="Kuo A."/>
            <person name="Mondo S.J."/>
            <person name="Salamov A.A."/>
            <person name="Labutti K."/>
            <person name="Zhao Z."/>
            <person name="Chiniquy J."/>
            <person name="Barry K."/>
            <person name="Brewer H.M."/>
            <person name="Purvine S.O."/>
            <person name="Wright A.T."/>
            <person name="Boxma B."/>
            <person name="Van Alen T."/>
            <person name="Hackstein J.H."/>
            <person name="Baker S.E."/>
            <person name="Grigoriev I.V."/>
            <person name="O'Malley M.A."/>
        </authorList>
    </citation>
    <scope>NUCLEOTIDE SEQUENCE [LARGE SCALE GENOMIC DNA]</scope>
    <source>
        <strain evidence="5 6">S4</strain>
    </source>
</reference>
<proteinExistence type="predicted"/>
<feature type="region of interest" description="Disordered" evidence="3">
    <location>
        <begin position="998"/>
        <end position="1026"/>
    </location>
</feature>
<feature type="compositionally biased region" description="Basic and acidic residues" evidence="3">
    <location>
        <begin position="537"/>
        <end position="553"/>
    </location>
</feature>
<keyword evidence="1 2" id="KW-0728">SH3 domain</keyword>
<feature type="region of interest" description="Disordered" evidence="3">
    <location>
        <begin position="1165"/>
        <end position="1195"/>
    </location>
</feature>
<dbReference type="EMBL" id="MCFG01000035">
    <property type="protein sequence ID" value="ORX85480.1"/>
    <property type="molecule type" value="Genomic_DNA"/>
</dbReference>
<feature type="compositionally biased region" description="Low complexity" evidence="3">
    <location>
        <begin position="1175"/>
        <end position="1190"/>
    </location>
</feature>
<feature type="domain" description="SH3" evidence="4">
    <location>
        <begin position="1765"/>
        <end position="1831"/>
    </location>
</feature>
<feature type="region of interest" description="Disordered" evidence="3">
    <location>
        <begin position="1458"/>
        <end position="1488"/>
    </location>
</feature>